<comment type="caution">
    <text evidence="1">The sequence shown here is derived from an EMBL/GenBank/DDBJ whole genome shotgun (WGS) entry which is preliminary data.</text>
</comment>
<organism evidence="1 2">
    <name type="scientific">Catharanthus roseus</name>
    <name type="common">Madagascar periwinkle</name>
    <name type="synonym">Vinca rosea</name>
    <dbReference type="NCBI Taxonomy" id="4058"/>
    <lineage>
        <taxon>Eukaryota</taxon>
        <taxon>Viridiplantae</taxon>
        <taxon>Streptophyta</taxon>
        <taxon>Embryophyta</taxon>
        <taxon>Tracheophyta</taxon>
        <taxon>Spermatophyta</taxon>
        <taxon>Magnoliopsida</taxon>
        <taxon>eudicotyledons</taxon>
        <taxon>Gunneridae</taxon>
        <taxon>Pentapetalae</taxon>
        <taxon>asterids</taxon>
        <taxon>lamiids</taxon>
        <taxon>Gentianales</taxon>
        <taxon>Apocynaceae</taxon>
        <taxon>Rauvolfioideae</taxon>
        <taxon>Vinceae</taxon>
        <taxon>Catharanthinae</taxon>
        <taxon>Catharanthus</taxon>
    </lineage>
</organism>
<reference evidence="2" key="1">
    <citation type="journal article" date="2023" name="Nat. Plants">
        <title>Single-cell RNA sequencing provides a high-resolution roadmap for understanding the multicellular compartmentation of specialized metabolism.</title>
        <authorList>
            <person name="Sun S."/>
            <person name="Shen X."/>
            <person name="Li Y."/>
            <person name="Li Y."/>
            <person name="Wang S."/>
            <person name="Li R."/>
            <person name="Zhang H."/>
            <person name="Shen G."/>
            <person name="Guo B."/>
            <person name="Wei J."/>
            <person name="Xu J."/>
            <person name="St-Pierre B."/>
            <person name="Chen S."/>
            <person name="Sun C."/>
        </authorList>
    </citation>
    <scope>NUCLEOTIDE SEQUENCE [LARGE SCALE GENOMIC DNA]</scope>
</reference>
<evidence type="ECO:0000313" key="1">
    <source>
        <dbReference type="EMBL" id="KAI5677041.1"/>
    </source>
</evidence>
<sequence>MSEYIACTTSTQVVLEYYCYVYKIMNEQMGGLASLILLMIYWSFHLYIFSSPCANCTTCDDFLSSLDSQRMDFPTAEVKYDKLGDAIKALPLETSEFKFSRMIYSYRTFQSVLDKMPEKCRIIYEVTKTYNNLVDSFDNIKNEHIVEKENIERQNYWIKEIRDEIERLQKELKIAESSVKNSRTHSKAQFWTSIGATRETSSGDKPMSTEAEHEAEKPTSIEAENADSVTSLSTMQISSVVVDIDSSHTLAEQDSHTSSFPIVEEKRLDDHSILSS</sequence>
<dbReference type="EMBL" id="CM044702">
    <property type="protein sequence ID" value="KAI5677041.1"/>
    <property type="molecule type" value="Genomic_DNA"/>
</dbReference>
<evidence type="ECO:0000313" key="2">
    <source>
        <dbReference type="Proteomes" id="UP001060085"/>
    </source>
</evidence>
<keyword evidence="2" id="KW-1185">Reference proteome</keyword>
<name>A0ACC0BWI3_CATRO</name>
<protein>
    <submittedName>
        <fullName evidence="1">Uncharacterized protein</fullName>
    </submittedName>
</protein>
<accession>A0ACC0BWI3</accession>
<proteinExistence type="predicted"/>
<gene>
    <name evidence="1" type="ORF">M9H77_07991</name>
</gene>
<dbReference type="Proteomes" id="UP001060085">
    <property type="component" value="Linkage Group LG02"/>
</dbReference>